<evidence type="ECO:0000313" key="2">
    <source>
        <dbReference type="Proteomes" id="UP000461443"/>
    </source>
</evidence>
<dbReference type="EMBL" id="WUBS01000006">
    <property type="protein sequence ID" value="NDL63135.1"/>
    <property type="molecule type" value="Genomic_DNA"/>
</dbReference>
<dbReference type="Gene3D" id="3.40.50.720">
    <property type="entry name" value="NAD(P)-binding Rossmann-like Domain"/>
    <property type="match status" value="1"/>
</dbReference>
<dbReference type="SUPFAM" id="SSF51735">
    <property type="entry name" value="NAD(P)-binding Rossmann-fold domains"/>
    <property type="match status" value="1"/>
</dbReference>
<gene>
    <name evidence="1" type="ORF">GRH90_10295</name>
</gene>
<dbReference type="RefSeq" id="WP_162365849.1">
    <property type="nucleotide sequence ID" value="NZ_WUBS01000006.1"/>
</dbReference>
<dbReference type="AlphaFoldDB" id="A0A845SPN4"/>
<organism evidence="1 2">
    <name type="scientific">Acerihabitans arboris</name>
    <dbReference type="NCBI Taxonomy" id="2691583"/>
    <lineage>
        <taxon>Bacteria</taxon>
        <taxon>Pseudomonadati</taxon>
        <taxon>Pseudomonadota</taxon>
        <taxon>Gammaproteobacteria</taxon>
        <taxon>Enterobacterales</taxon>
        <taxon>Pectobacteriaceae</taxon>
        <taxon>Acerihabitans</taxon>
    </lineage>
</organism>
<sequence>MNNALIGFSGFVGSTLLKQAVFNELYRSSNIADIEGRVFNEVVCAGAPAKKWIANNDPEADRRNIDNLINHLKAMQCEKCILISTIDVFKNPIGVDESTAVDECGLHAYGLNRRRLEKFVSGHFAHYLIVRLPGLVGPGLRKNIIFDLLNNNNLQAIDSRGVYQFYPMVNLWFDLQTAQQAGLKLIHLAGAPISVADVAKKAFGMAFERELSGPPATYDMRTQYAALFGASGNYQYSFSETIQAIRAYAQSEPHTLASDSRKQK</sequence>
<dbReference type="InterPro" id="IPR036291">
    <property type="entry name" value="NAD(P)-bd_dom_sf"/>
</dbReference>
<proteinExistence type="predicted"/>
<accession>A0A845SPN4</accession>
<evidence type="ECO:0000313" key="1">
    <source>
        <dbReference type="EMBL" id="NDL63135.1"/>
    </source>
</evidence>
<keyword evidence="2" id="KW-1185">Reference proteome</keyword>
<reference evidence="1 2" key="2">
    <citation type="submission" date="2020-02" db="EMBL/GenBank/DDBJ databases">
        <title>The new genus of Enterobacteriales.</title>
        <authorList>
            <person name="Kim I.S."/>
        </authorList>
    </citation>
    <scope>NUCLEOTIDE SEQUENCE [LARGE SCALE GENOMIC DNA]</scope>
    <source>
        <strain evidence="1 2">SAP-6</strain>
    </source>
</reference>
<dbReference type="Proteomes" id="UP000461443">
    <property type="component" value="Unassembled WGS sequence"/>
</dbReference>
<comment type="caution">
    <text evidence="1">The sequence shown here is derived from an EMBL/GenBank/DDBJ whole genome shotgun (WGS) entry which is preliminary data.</text>
</comment>
<name>A0A845SPN4_9GAMM</name>
<protein>
    <submittedName>
        <fullName evidence="1">Pyridine nucleotide transhydrogenase</fullName>
    </submittedName>
</protein>
<reference evidence="1 2" key="1">
    <citation type="submission" date="2019-12" db="EMBL/GenBank/DDBJ databases">
        <authorList>
            <person name="Lee S.D."/>
        </authorList>
    </citation>
    <scope>NUCLEOTIDE SEQUENCE [LARGE SCALE GENOMIC DNA]</scope>
    <source>
        <strain evidence="1 2">SAP-6</strain>
    </source>
</reference>